<reference evidence="2 3" key="1">
    <citation type="submission" date="2019-01" db="EMBL/GenBank/DDBJ databases">
        <authorList>
            <person name="Chen W.-M."/>
        </authorList>
    </citation>
    <scope>NUCLEOTIDE SEQUENCE [LARGE SCALE GENOMIC DNA]</scope>
    <source>
        <strain evidence="2 3">BBQ-12</strain>
    </source>
</reference>
<evidence type="ECO:0000313" key="2">
    <source>
        <dbReference type="EMBL" id="RVT72830.1"/>
    </source>
</evidence>
<sequence>MDDIDYKKNIEKLERQVKNSLKLINQIRPIFYFLGFFSTFCFFLENVQNLQYLKNNISTISLVGISLLFGFLLFLYRENYRLGYGILEIIVGLLTIISLFENMNNQSRVLDIEVYVKLGGGLYIIVRGMDNVFKNIENKRIGIWLKNTYGIGKK</sequence>
<keyword evidence="3" id="KW-1185">Reference proteome</keyword>
<proteinExistence type="predicted"/>
<dbReference type="EMBL" id="SACJ01000012">
    <property type="protein sequence ID" value="RVT72830.1"/>
    <property type="molecule type" value="Genomic_DNA"/>
</dbReference>
<evidence type="ECO:0000313" key="3">
    <source>
        <dbReference type="Proteomes" id="UP000285211"/>
    </source>
</evidence>
<feature type="transmembrane region" description="Helical" evidence="1">
    <location>
        <begin position="30"/>
        <end position="47"/>
    </location>
</feature>
<dbReference type="Proteomes" id="UP000285211">
    <property type="component" value="Unassembled WGS sequence"/>
</dbReference>
<feature type="transmembrane region" description="Helical" evidence="1">
    <location>
        <begin position="59"/>
        <end position="76"/>
    </location>
</feature>
<organism evidence="2 3">
    <name type="scientific">Flavobacterium sufflavum</name>
    <dbReference type="NCBI Taxonomy" id="1921138"/>
    <lineage>
        <taxon>Bacteria</taxon>
        <taxon>Pseudomonadati</taxon>
        <taxon>Bacteroidota</taxon>
        <taxon>Flavobacteriia</taxon>
        <taxon>Flavobacteriales</taxon>
        <taxon>Flavobacteriaceae</taxon>
        <taxon>Flavobacterium</taxon>
    </lineage>
</organism>
<accession>A0A437KN80</accession>
<dbReference type="RefSeq" id="WP_128197103.1">
    <property type="nucleotide sequence ID" value="NZ_SACJ01000012.1"/>
</dbReference>
<dbReference type="OrthoDB" id="1524969at2"/>
<dbReference type="AlphaFoldDB" id="A0A437KN80"/>
<gene>
    <name evidence="2" type="ORF">EOD40_15580</name>
</gene>
<keyword evidence="1" id="KW-0812">Transmembrane</keyword>
<evidence type="ECO:0000256" key="1">
    <source>
        <dbReference type="SAM" id="Phobius"/>
    </source>
</evidence>
<keyword evidence="1" id="KW-0472">Membrane</keyword>
<feature type="transmembrane region" description="Helical" evidence="1">
    <location>
        <begin position="82"/>
        <end position="100"/>
    </location>
</feature>
<keyword evidence="1" id="KW-1133">Transmembrane helix</keyword>
<name>A0A437KN80_9FLAO</name>
<comment type="caution">
    <text evidence="2">The sequence shown here is derived from an EMBL/GenBank/DDBJ whole genome shotgun (WGS) entry which is preliminary data.</text>
</comment>
<protein>
    <submittedName>
        <fullName evidence="2">Uncharacterized protein</fullName>
    </submittedName>
</protein>